<dbReference type="Proteomes" id="UP000313359">
    <property type="component" value="Unassembled WGS sequence"/>
</dbReference>
<accession>A0A5C2S5A3</accession>
<reference evidence="1" key="1">
    <citation type="journal article" date="2018" name="Genome Biol. Evol.">
        <title>Genomics and development of Lentinus tigrinus, a white-rot wood-decaying mushroom with dimorphic fruiting bodies.</title>
        <authorList>
            <person name="Wu B."/>
            <person name="Xu Z."/>
            <person name="Knudson A."/>
            <person name="Carlson A."/>
            <person name="Chen N."/>
            <person name="Kovaka S."/>
            <person name="LaButti K."/>
            <person name="Lipzen A."/>
            <person name="Pennachio C."/>
            <person name="Riley R."/>
            <person name="Schakwitz W."/>
            <person name="Umezawa K."/>
            <person name="Ohm R.A."/>
            <person name="Grigoriev I.V."/>
            <person name="Nagy L.G."/>
            <person name="Gibbons J."/>
            <person name="Hibbett D."/>
        </authorList>
    </citation>
    <scope>NUCLEOTIDE SEQUENCE [LARGE SCALE GENOMIC DNA]</scope>
    <source>
        <strain evidence="1">ALCF2SS1-6</strain>
    </source>
</reference>
<gene>
    <name evidence="1" type="ORF">L227DRAFT_576565</name>
</gene>
<name>A0A5C2S5A3_9APHY</name>
<dbReference type="AlphaFoldDB" id="A0A5C2S5A3"/>
<dbReference type="EMBL" id="ML122272">
    <property type="protein sequence ID" value="RPD58923.1"/>
    <property type="molecule type" value="Genomic_DNA"/>
</dbReference>
<dbReference type="OrthoDB" id="2742797at2759"/>
<sequence length="89" mass="10044">MSQNNRNTADLHPYGKRLIAIRDVQRVYQHGCEIPYRLYLMRGGKSTSMVTAQQVREASDRWDAESVLEDIDTQWGTLPNGGALEGYGS</sequence>
<protein>
    <submittedName>
        <fullName evidence="1">Uncharacterized protein</fullName>
    </submittedName>
</protein>
<proteinExistence type="predicted"/>
<evidence type="ECO:0000313" key="2">
    <source>
        <dbReference type="Proteomes" id="UP000313359"/>
    </source>
</evidence>
<feature type="non-terminal residue" evidence="1">
    <location>
        <position position="89"/>
    </location>
</feature>
<keyword evidence="2" id="KW-1185">Reference proteome</keyword>
<evidence type="ECO:0000313" key="1">
    <source>
        <dbReference type="EMBL" id="RPD58923.1"/>
    </source>
</evidence>
<organism evidence="1 2">
    <name type="scientific">Lentinus tigrinus ALCF2SS1-6</name>
    <dbReference type="NCBI Taxonomy" id="1328759"/>
    <lineage>
        <taxon>Eukaryota</taxon>
        <taxon>Fungi</taxon>
        <taxon>Dikarya</taxon>
        <taxon>Basidiomycota</taxon>
        <taxon>Agaricomycotina</taxon>
        <taxon>Agaricomycetes</taxon>
        <taxon>Polyporales</taxon>
        <taxon>Polyporaceae</taxon>
        <taxon>Lentinus</taxon>
    </lineage>
</organism>